<dbReference type="Gene3D" id="1.20.120.450">
    <property type="entry name" value="dinb family like domain"/>
    <property type="match status" value="1"/>
</dbReference>
<reference evidence="2 3" key="1">
    <citation type="submission" date="2019-02" db="EMBL/GenBank/DDBJ databases">
        <title>Deep-cultivation of Planctomycetes and their phenomic and genomic characterization uncovers novel biology.</title>
        <authorList>
            <person name="Wiegand S."/>
            <person name="Jogler M."/>
            <person name="Boedeker C."/>
            <person name="Pinto D."/>
            <person name="Vollmers J."/>
            <person name="Rivas-Marin E."/>
            <person name="Kohn T."/>
            <person name="Peeters S.H."/>
            <person name="Heuer A."/>
            <person name="Rast P."/>
            <person name="Oberbeckmann S."/>
            <person name="Bunk B."/>
            <person name="Jeske O."/>
            <person name="Meyerdierks A."/>
            <person name="Storesund J.E."/>
            <person name="Kallscheuer N."/>
            <person name="Luecker S."/>
            <person name="Lage O.M."/>
            <person name="Pohl T."/>
            <person name="Merkel B.J."/>
            <person name="Hornburger P."/>
            <person name="Mueller R.-W."/>
            <person name="Bruemmer F."/>
            <person name="Labrenz M."/>
            <person name="Spormann A.M."/>
            <person name="Op den Camp H."/>
            <person name="Overmann J."/>
            <person name="Amann R."/>
            <person name="Jetten M.S.M."/>
            <person name="Mascher T."/>
            <person name="Medema M.H."/>
            <person name="Devos D.P."/>
            <person name="Kaster A.-K."/>
            <person name="Ovreas L."/>
            <person name="Rohde M."/>
            <person name="Galperin M.Y."/>
            <person name="Jogler C."/>
        </authorList>
    </citation>
    <scope>NUCLEOTIDE SEQUENCE [LARGE SCALE GENOMIC DNA]</scope>
    <source>
        <strain evidence="2 3">Pan189</strain>
    </source>
</reference>
<protein>
    <submittedName>
        <fullName evidence="2">DinB superfamily protein</fullName>
    </submittedName>
</protein>
<dbReference type="AlphaFoldDB" id="A0A517R040"/>
<dbReference type="InterPro" id="IPR024775">
    <property type="entry name" value="DinB-like"/>
</dbReference>
<evidence type="ECO:0000259" key="1">
    <source>
        <dbReference type="Pfam" id="PF12867"/>
    </source>
</evidence>
<proteinExistence type="predicted"/>
<dbReference type="Proteomes" id="UP000317318">
    <property type="component" value="Chromosome"/>
</dbReference>
<sequence>MTFVEMILSQWELNRSRTLDLLKRAREATGGDQALSWQPGPGRAPIGWHLGHIAVTEELFATARLADRPSDLGPLIERFRGGSVADSNVPTADELERLLEQTRSNLLQTVESIEEKDLETVPPALAERQWTVRKSLQILSWHEPQHQGQAHAVLNLFLNDPEQTR</sequence>
<gene>
    <name evidence="2" type="ORF">Pan189_16380</name>
</gene>
<dbReference type="RefSeq" id="WP_145363396.1">
    <property type="nucleotide sequence ID" value="NZ_CP036268.1"/>
</dbReference>
<keyword evidence="3" id="KW-1185">Reference proteome</keyword>
<dbReference type="SUPFAM" id="SSF109854">
    <property type="entry name" value="DinB/YfiT-like putative metalloenzymes"/>
    <property type="match status" value="1"/>
</dbReference>
<dbReference type="Pfam" id="PF12867">
    <property type="entry name" value="DinB_2"/>
    <property type="match status" value="1"/>
</dbReference>
<dbReference type="InterPro" id="IPR034660">
    <property type="entry name" value="DinB/YfiT-like"/>
</dbReference>
<dbReference type="EMBL" id="CP036268">
    <property type="protein sequence ID" value="QDT37265.1"/>
    <property type="molecule type" value="Genomic_DNA"/>
</dbReference>
<accession>A0A517R040</accession>
<evidence type="ECO:0000313" key="2">
    <source>
        <dbReference type="EMBL" id="QDT37265.1"/>
    </source>
</evidence>
<dbReference type="OrthoDB" id="213178at2"/>
<evidence type="ECO:0000313" key="3">
    <source>
        <dbReference type="Proteomes" id="UP000317318"/>
    </source>
</evidence>
<name>A0A517R040_9PLAN</name>
<feature type="domain" description="DinB-like" evidence="1">
    <location>
        <begin position="10"/>
        <end position="150"/>
    </location>
</feature>
<organism evidence="2 3">
    <name type="scientific">Stratiformator vulcanicus</name>
    <dbReference type="NCBI Taxonomy" id="2527980"/>
    <lineage>
        <taxon>Bacteria</taxon>
        <taxon>Pseudomonadati</taxon>
        <taxon>Planctomycetota</taxon>
        <taxon>Planctomycetia</taxon>
        <taxon>Planctomycetales</taxon>
        <taxon>Planctomycetaceae</taxon>
        <taxon>Stratiformator</taxon>
    </lineage>
</organism>
<dbReference type="KEGG" id="svp:Pan189_16380"/>